<comment type="similarity">
    <text evidence="1">Belongs to the multi antimicrobial extrusion (MATE) (TC 2.A.66.1) family.</text>
</comment>
<keyword evidence="2" id="KW-0813">Transport</keyword>
<evidence type="ECO:0000256" key="2">
    <source>
        <dbReference type="ARBA" id="ARBA00022448"/>
    </source>
</evidence>
<dbReference type="EMBL" id="CAXAMM010017779">
    <property type="protein sequence ID" value="CAK9041919.1"/>
    <property type="molecule type" value="Genomic_DNA"/>
</dbReference>
<evidence type="ECO:0000256" key="3">
    <source>
        <dbReference type="SAM" id="Phobius"/>
    </source>
</evidence>
<proteinExistence type="inferred from homology"/>
<evidence type="ECO:0000313" key="5">
    <source>
        <dbReference type="Proteomes" id="UP001642464"/>
    </source>
</evidence>
<dbReference type="InterPro" id="IPR015813">
    <property type="entry name" value="Pyrv/PenolPyrv_kinase-like_dom"/>
</dbReference>
<keyword evidence="3" id="KW-0812">Transmembrane</keyword>
<dbReference type="Proteomes" id="UP001642464">
    <property type="component" value="Unassembled WGS sequence"/>
</dbReference>
<dbReference type="Pfam" id="PF13714">
    <property type="entry name" value="PEP_mutase"/>
    <property type="match status" value="1"/>
</dbReference>
<feature type="transmembrane region" description="Helical" evidence="3">
    <location>
        <begin position="472"/>
        <end position="493"/>
    </location>
</feature>
<evidence type="ECO:0000256" key="1">
    <source>
        <dbReference type="ARBA" id="ARBA00010199"/>
    </source>
</evidence>
<feature type="transmembrane region" description="Helical" evidence="3">
    <location>
        <begin position="557"/>
        <end position="582"/>
    </location>
</feature>
<dbReference type="Pfam" id="PF01554">
    <property type="entry name" value="MatE"/>
    <property type="match status" value="2"/>
</dbReference>
<gene>
    <name evidence="4" type="ORF">SCF082_LOCUS24163</name>
</gene>
<dbReference type="InterPro" id="IPR040442">
    <property type="entry name" value="Pyrv_kinase-like_dom_sf"/>
</dbReference>
<feature type="transmembrane region" description="Helical" evidence="3">
    <location>
        <begin position="440"/>
        <end position="460"/>
    </location>
</feature>
<organism evidence="4 5">
    <name type="scientific">Durusdinium trenchii</name>
    <dbReference type="NCBI Taxonomy" id="1381693"/>
    <lineage>
        <taxon>Eukaryota</taxon>
        <taxon>Sar</taxon>
        <taxon>Alveolata</taxon>
        <taxon>Dinophyceae</taxon>
        <taxon>Suessiales</taxon>
        <taxon>Symbiodiniaceae</taxon>
        <taxon>Durusdinium</taxon>
    </lineage>
</organism>
<feature type="transmembrane region" description="Helical" evidence="3">
    <location>
        <begin position="328"/>
        <end position="352"/>
    </location>
</feature>
<feature type="transmembrane region" description="Helical" evidence="3">
    <location>
        <begin position="702"/>
        <end position="724"/>
    </location>
</feature>
<keyword evidence="3" id="KW-0472">Membrane</keyword>
<accession>A0ABP0LV88</accession>
<dbReference type="SUPFAM" id="SSF51621">
    <property type="entry name" value="Phosphoenolpyruvate/pyruvate domain"/>
    <property type="match status" value="1"/>
</dbReference>
<feature type="transmembrane region" description="Helical" evidence="3">
    <location>
        <begin position="594"/>
        <end position="614"/>
    </location>
</feature>
<dbReference type="CDD" id="cd13131">
    <property type="entry name" value="MATE_NorM_like"/>
    <property type="match status" value="1"/>
</dbReference>
<dbReference type="PANTHER" id="PTHR43298">
    <property type="entry name" value="MULTIDRUG RESISTANCE PROTEIN NORM-RELATED"/>
    <property type="match status" value="1"/>
</dbReference>
<feature type="transmembrane region" description="Helical" evidence="3">
    <location>
        <begin position="372"/>
        <end position="391"/>
    </location>
</feature>
<protein>
    <submittedName>
        <fullName evidence="4">Probable multidrug resistance protein NorM (Multidrug-efflux transporter)</fullName>
    </submittedName>
</protein>
<feature type="transmembrane region" description="Helical" evidence="3">
    <location>
        <begin position="634"/>
        <end position="653"/>
    </location>
</feature>
<keyword evidence="5" id="KW-1185">Reference proteome</keyword>
<feature type="transmembrane region" description="Helical" evidence="3">
    <location>
        <begin position="674"/>
        <end position="696"/>
    </location>
</feature>
<dbReference type="InterPro" id="IPR039556">
    <property type="entry name" value="ICL/PEPM"/>
</dbReference>
<dbReference type="Gene3D" id="3.20.20.60">
    <property type="entry name" value="Phosphoenolpyruvate-binding domains"/>
    <property type="match status" value="1"/>
</dbReference>
<evidence type="ECO:0000313" key="4">
    <source>
        <dbReference type="EMBL" id="CAK9041919.1"/>
    </source>
</evidence>
<feature type="transmembrane region" description="Helical" evidence="3">
    <location>
        <begin position="522"/>
        <end position="545"/>
    </location>
</feature>
<feature type="transmembrane region" description="Helical" evidence="3">
    <location>
        <begin position="288"/>
        <end position="308"/>
    </location>
</feature>
<sequence>MTSHDKTLAAFRNLHQPGDPFVIPNPWDVGSARMLAGLGFKALATTSSGFALTLGRKDYNVTRGEAVRHGGEIADAVDIPVIADLENGFGPAPEDAAQTIRDALATGLSGGSIEDSTGDKDNPIYEKAHAIDRIAAAVETVKSADRDFILTARAEAFLHGRGDLDEVIARLNAFAEAGADVVYAPGLPDLNAVSALCSAVSKPVNVLIIGKLAKYSVADFAKAGAARLSIGGGLAWSAYGTLGSAAEMLKDGHFNSLGANKDGAKTDVMTTDNAQPDLSGRSAWRREFIALMTIGLPMGLTQLIQFSINTVDVLMIGRLGSEPLAAASLGLVMFYVLFVAGMGPAMAVSPMVSQALGADANDTRDARRSVRMGLWVVGIGAPLLGLVYFFTEEIALALGQPPELAKLAEPYVLALAPGLPFALGVIILRNFLAAIERTRWPLVFIILTTALNAFLNYVLIYGNFGAPRLELVGAGIASSLSHAVGFFALVAYIDIEKRGKTFTLFRKFFTPDWERFREVLKLGWPISITIGFEAMLFNACVFLMGRIGVDEVAAYQVALNVAAVAFMTPLGLSMAGAVRVGLKEGAKDRPGVRRAAALTILASIGAILIVAIPVMAAPHGIAGLYLDASDPTNAVVLGLVASFLPIAAAFALFDATQVAAAQALRGLKDVRIPMIITGVSYWVIGFPVSAGLGLFTPLGAVGVWYGLLVGLAAAAIMLGARLWWITRD</sequence>
<dbReference type="PANTHER" id="PTHR43298:SF2">
    <property type="entry name" value="FMN_FAD EXPORTER YEEO-RELATED"/>
    <property type="match status" value="1"/>
</dbReference>
<dbReference type="InterPro" id="IPR050222">
    <property type="entry name" value="MATE_MdtK"/>
</dbReference>
<reference evidence="4 5" key="1">
    <citation type="submission" date="2024-02" db="EMBL/GenBank/DDBJ databases">
        <authorList>
            <person name="Chen Y."/>
            <person name="Shah S."/>
            <person name="Dougan E. K."/>
            <person name="Thang M."/>
            <person name="Chan C."/>
        </authorList>
    </citation>
    <scope>NUCLEOTIDE SEQUENCE [LARGE SCALE GENOMIC DNA]</scope>
</reference>
<dbReference type="CDD" id="cd00377">
    <property type="entry name" value="ICL_PEPM"/>
    <property type="match status" value="1"/>
</dbReference>
<comment type="caution">
    <text evidence="4">The sequence shown here is derived from an EMBL/GenBank/DDBJ whole genome shotgun (WGS) entry which is preliminary data.</text>
</comment>
<keyword evidence="3" id="KW-1133">Transmembrane helix</keyword>
<dbReference type="InterPro" id="IPR002528">
    <property type="entry name" value="MATE_fam"/>
</dbReference>
<feature type="transmembrane region" description="Helical" evidence="3">
    <location>
        <begin position="411"/>
        <end position="428"/>
    </location>
</feature>
<name>A0ABP0LV88_9DINO</name>
<dbReference type="NCBIfam" id="TIGR00797">
    <property type="entry name" value="matE"/>
    <property type="match status" value="1"/>
</dbReference>